<organism evidence="1 2">
    <name type="scientific">Streptomyces gelaticus</name>
    <dbReference type="NCBI Taxonomy" id="285446"/>
    <lineage>
        <taxon>Bacteria</taxon>
        <taxon>Bacillati</taxon>
        <taxon>Actinomycetota</taxon>
        <taxon>Actinomycetes</taxon>
        <taxon>Kitasatosporales</taxon>
        <taxon>Streptomycetaceae</taxon>
        <taxon>Streptomyces</taxon>
    </lineage>
</organism>
<dbReference type="Proteomes" id="UP000660675">
    <property type="component" value="Unassembled WGS sequence"/>
</dbReference>
<dbReference type="SUPFAM" id="SSF51182">
    <property type="entry name" value="RmlC-like cupins"/>
    <property type="match status" value="1"/>
</dbReference>
<evidence type="ECO:0000313" key="2">
    <source>
        <dbReference type="Proteomes" id="UP000660675"/>
    </source>
</evidence>
<dbReference type="Gene3D" id="2.60.120.10">
    <property type="entry name" value="Jelly Rolls"/>
    <property type="match status" value="1"/>
</dbReference>
<dbReference type="EMBL" id="BMTF01000012">
    <property type="protein sequence ID" value="GGV88228.1"/>
    <property type="molecule type" value="Genomic_DNA"/>
</dbReference>
<name>A0ABQ2W0P5_9ACTN</name>
<accession>A0ABQ2W0P5</accession>
<dbReference type="InterPro" id="IPR011051">
    <property type="entry name" value="RmlC_Cupin_sf"/>
</dbReference>
<evidence type="ECO:0008006" key="3">
    <source>
        <dbReference type="Google" id="ProtNLM"/>
    </source>
</evidence>
<sequence length="180" mass="19067">MWVFNPDKIAAFLNSRTRYETALGGGPRTVSPERTVMRNLSRLGAIGAVLLALSFPAGAARATPGGPGVTAKTIARTTVGDRDYILREITVPPGQGTGWHYHDGTLYGHVRQGTLSHFDATCASDGVYPAGSSLREPSGADHVHIGQNRGSTDIVLEVLYVLPHGAPFSQDAPNPGCDFE</sequence>
<proteinExistence type="predicted"/>
<comment type="caution">
    <text evidence="1">The sequence shown here is derived from an EMBL/GenBank/DDBJ whole genome shotgun (WGS) entry which is preliminary data.</text>
</comment>
<keyword evidence="2" id="KW-1185">Reference proteome</keyword>
<reference evidence="2" key="1">
    <citation type="journal article" date="2019" name="Int. J. Syst. Evol. Microbiol.">
        <title>The Global Catalogue of Microorganisms (GCM) 10K type strain sequencing project: providing services to taxonomists for standard genome sequencing and annotation.</title>
        <authorList>
            <consortium name="The Broad Institute Genomics Platform"/>
            <consortium name="The Broad Institute Genome Sequencing Center for Infectious Disease"/>
            <person name="Wu L."/>
            <person name="Ma J."/>
        </authorList>
    </citation>
    <scope>NUCLEOTIDE SEQUENCE [LARGE SCALE GENOMIC DNA]</scope>
    <source>
        <strain evidence="2">JCM 4376</strain>
    </source>
</reference>
<gene>
    <name evidence="1" type="ORF">GCM10015535_39070</name>
</gene>
<dbReference type="InterPro" id="IPR014710">
    <property type="entry name" value="RmlC-like_jellyroll"/>
</dbReference>
<evidence type="ECO:0000313" key="1">
    <source>
        <dbReference type="EMBL" id="GGV88228.1"/>
    </source>
</evidence>
<protein>
    <recommendedName>
        <fullName evidence="3">Cupin domain-containing protein</fullName>
    </recommendedName>
</protein>